<proteinExistence type="predicted"/>
<feature type="region of interest" description="Disordered" evidence="1">
    <location>
        <begin position="47"/>
        <end position="72"/>
    </location>
</feature>
<evidence type="ECO:0008006" key="5">
    <source>
        <dbReference type="Google" id="ProtNLM"/>
    </source>
</evidence>
<keyword evidence="2" id="KW-0732">Signal</keyword>
<feature type="compositionally biased region" description="Basic and acidic residues" evidence="1">
    <location>
        <begin position="56"/>
        <end position="66"/>
    </location>
</feature>
<organism evidence="3 4">
    <name type="scientific">Phyllosticta citriasiana</name>
    <dbReference type="NCBI Taxonomy" id="595635"/>
    <lineage>
        <taxon>Eukaryota</taxon>
        <taxon>Fungi</taxon>
        <taxon>Dikarya</taxon>
        <taxon>Ascomycota</taxon>
        <taxon>Pezizomycotina</taxon>
        <taxon>Dothideomycetes</taxon>
        <taxon>Dothideomycetes incertae sedis</taxon>
        <taxon>Botryosphaeriales</taxon>
        <taxon>Phyllostictaceae</taxon>
        <taxon>Phyllosticta</taxon>
    </lineage>
</organism>
<reference evidence="3 4" key="1">
    <citation type="submission" date="2024-04" db="EMBL/GenBank/DDBJ databases">
        <title>Phyllosticta paracitricarpa is synonymous to the EU quarantine fungus P. citricarpa based on phylogenomic analyses.</title>
        <authorList>
            <consortium name="Lawrence Berkeley National Laboratory"/>
            <person name="Van Ingen-Buijs V.A."/>
            <person name="Van Westerhoven A.C."/>
            <person name="Haridas S."/>
            <person name="Skiadas P."/>
            <person name="Martin F."/>
            <person name="Groenewald J.Z."/>
            <person name="Crous P.W."/>
            <person name="Seidl M.F."/>
        </authorList>
    </citation>
    <scope>NUCLEOTIDE SEQUENCE [LARGE SCALE GENOMIC DNA]</scope>
    <source>
        <strain evidence="3 4">CBS 123371</strain>
    </source>
</reference>
<dbReference type="Proteomes" id="UP001363622">
    <property type="component" value="Unassembled WGS sequence"/>
</dbReference>
<protein>
    <recommendedName>
        <fullName evidence="5">Secreted protein</fullName>
    </recommendedName>
</protein>
<sequence>MSERHYTTSLLAHSLFLLIIKRVYGAGVQHLLQVTMKVRSRSRVLQGLQQTRSVSKKGDENNREQTEAGAQL</sequence>
<accession>A0ABR1KCZ1</accession>
<dbReference type="EMBL" id="JBBPHU010000011">
    <property type="protein sequence ID" value="KAK7512352.1"/>
    <property type="molecule type" value="Genomic_DNA"/>
</dbReference>
<comment type="caution">
    <text evidence="3">The sequence shown here is derived from an EMBL/GenBank/DDBJ whole genome shotgun (WGS) entry which is preliminary data.</text>
</comment>
<gene>
    <name evidence="3" type="ORF">IWZ03DRAFT_386118</name>
</gene>
<evidence type="ECO:0000313" key="3">
    <source>
        <dbReference type="EMBL" id="KAK7512352.1"/>
    </source>
</evidence>
<evidence type="ECO:0000256" key="1">
    <source>
        <dbReference type="SAM" id="MobiDB-lite"/>
    </source>
</evidence>
<evidence type="ECO:0000313" key="4">
    <source>
        <dbReference type="Proteomes" id="UP001363622"/>
    </source>
</evidence>
<feature type="signal peptide" evidence="2">
    <location>
        <begin position="1"/>
        <end position="25"/>
    </location>
</feature>
<evidence type="ECO:0000256" key="2">
    <source>
        <dbReference type="SAM" id="SignalP"/>
    </source>
</evidence>
<keyword evidence="4" id="KW-1185">Reference proteome</keyword>
<feature type="chain" id="PRO_5045563123" description="Secreted protein" evidence="2">
    <location>
        <begin position="26"/>
        <end position="72"/>
    </location>
</feature>
<name>A0ABR1KCZ1_9PEZI</name>